<protein>
    <submittedName>
        <fullName evidence="2">Uncharacterized protein</fullName>
    </submittedName>
</protein>
<dbReference type="InParanoid" id="A0A1S0TJU3"/>
<reference evidence="2" key="1">
    <citation type="submission" date="2012-04" db="EMBL/GenBank/DDBJ databases">
        <title>The Genome Sequence of Loa loa.</title>
        <authorList>
            <consortium name="The Broad Institute Genome Sequencing Platform"/>
            <consortium name="Broad Institute Genome Sequencing Center for Infectious Disease"/>
            <person name="Nutman T.B."/>
            <person name="Fink D.L."/>
            <person name="Russ C."/>
            <person name="Young S."/>
            <person name="Zeng Q."/>
            <person name="Gargeya S."/>
            <person name="Alvarado L."/>
            <person name="Berlin A."/>
            <person name="Chapman S.B."/>
            <person name="Chen Z."/>
            <person name="Freedman E."/>
            <person name="Gellesch M."/>
            <person name="Goldberg J."/>
            <person name="Griggs A."/>
            <person name="Gujja S."/>
            <person name="Heilman E.R."/>
            <person name="Heiman D."/>
            <person name="Howarth C."/>
            <person name="Mehta T."/>
            <person name="Neiman D."/>
            <person name="Pearson M."/>
            <person name="Roberts A."/>
            <person name="Saif S."/>
            <person name="Shea T."/>
            <person name="Shenoy N."/>
            <person name="Sisk P."/>
            <person name="Stolte C."/>
            <person name="Sykes S."/>
            <person name="White J."/>
            <person name="Yandava C."/>
            <person name="Haas B."/>
            <person name="Henn M.R."/>
            <person name="Nusbaum C."/>
            <person name="Birren B."/>
        </authorList>
    </citation>
    <scope>NUCLEOTIDE SEQUENCE [LARGE SCALE GENOMIC DNA]</scope>
</reference>
<feature type="compositionally biased region" description="Basic and acidic residues" evidence="1">
    <location>
        <begin position="23"/>
        <end position="37"/>
    </location>
</feature>
<evidence type="ECO:0000313" key="2">
    <source>
        <dbReference type="EMBL" id="EFO14967.1"/>
    </source>
</evidence>
<proteinExistence type="predicted"/>
<dbReference type="GeneID" id="9951019"/>
<organism evidence="2">
    <name type="scientific">Loa loa</name>
    <name type="common">Eye worm</name>
    <name type="synonym">Filaria loa</name>
    <dbReference type="NCBI Taxonomy" id="7209"/>
    <lineage>
        <taxon>Eukaryota</taxon>
        <taxon>Metazoa</taxon>
        <taxon>Ecdysozoa</taxon>
        <taxon>Nematoda</taxon>
        <taxon>Chromadorea</taxon>
        <taxon>Rhabditida</taxon>
        <taxon>Spirurina</taxon>
        <taxon>Spiruromorpha</taxon>
        <taxon>Filarioidea</taxon>
        <taxon>Onchocercidae</taxon>
        <taxon>Loa</taxon>
    </lineage>
</organism>
<dbReference type="AlphaFoldDB" id="A0A1S0TJU3"/>
<dbReference type="EMBL" id="JH712117">
    <property type="protein sequence ID" value="EFO14967.1"/>
    <property type="molecule type" value="Genomic_DNA"/>
</dbReference>
<sequence>MAPIEYPVVCINIKCHVIPLRDKKDERRTTGKDRYGDSNHTMVNSTKLN</sequence>
<name>A0A1S0TJU3_LOALO</name>
<accession>A0A1S0TJU3</accession>
<gene>
    <name evidence="2" type="ORF">LOAG_13548</name>
</gene>
<dbReference type="KEGG" id="loa:LOAG_13548"/>
<evidence type="ECO:0000256" key="1">
    <source>
        <dbReference type="SAM" id="MobiDB-lite"/>
    </source>
</evidence>
<feature type="region of interest" description="Disordered" evidence="1">
    <location>
        <begin position="23"/>
        <end position="49"/>
    </location>
</feature>
<dbReference type="CTD" id="9951019"/>
<feature type="compositionally biased region" description="Polar residues" evidence="1">
    <location>
        <begin position="38"/>
        <end position="49"/>
    </location>
</feature>
<dbReference type="RefSeq" id="XP_003149102.1">
    <property type="nucleotide sequence ID" value="XM_003149054.2"/>
</dbReference>